<keyword evidence="1" id="KW-0934">Plastid</keyword>
<evidence type="ECO:0000313" key="1">
    <source>
        <dbReference type="EMBL" id="AYO27663.1"/>
    </source>
</evidence>
<proteinExistence type="predicted"/>
<gene>
    <name evidence="1" type="primary">ORF614</name>
</gene>
<reference evidence="1" key="1">
    <citation type="journal article" date="2019" name="J. Phycol.">
        <title>Phylogenomics and multigene phylogenies decipher two new cryptic marine algae from California, Gelidium gabrielsonii and G. kathyanniae (Gelidiales, Rhodophyta).</title>
        <authorList>
            <person name="Boo G.H."/>
            <person name="Hughey J.R."/>
        </authorList>
    </citation>
    <scope>NUCLEOTIDE SEQUENCE</scope>
</reference>
<sequence>MFNILQSSTEFHQNQLAFHINISYYLNQSNQNLKANKIYIKDYLKYAYQKNLSNRFFLYQQKIYKLIILPTDELIHKLFCMIKLEGYFSRIKAFHLYDNNSQYLFIDLYLNPIIKSVHIIKHKKLIIPYSFIWKIFLEHLGQPKNYYLINKAIQIITLWYQSKGFIWVEVKMINQHIINCISIKINEGLIKKTKFICESPYKINHKLINKMNLLIQQELKVSLGNVLNAYSLEKGIKILKNRNYISNCYYKIVKCNDGVYILIKYSISDNQIIQYSNNSLKKISYLLLLKQLYIYGYYYINFHYSNYLNMLASLPNLSSYTKYINFLYNKKRQPIFTNIRINIHRFHIKTTIYKDNNYQYNSFLKRLNFTDNYQILYSIIFCLEPSNISFLTTYLLNRLCLYYHLFKNASYNLIRINHNKDYIILSKTKILYMNLSSLQFYFKVTKSYIMKYFQGYHDLTIYTNLYISLLESISKNFSNFIYLSQFLCMHYKNKMYLDSIVLYVKKHFFNISINTNLLLGENRNSYLFSFNFNQVNNIYLTFINTSHFEYNLSLTKYTWLYGFVNLIIYKSINYNIIHKFSPINSKIDSYLMYLDNYLGLGVQLDSFIKEIPPIRIELVFDKKGYKMIHLYINYEYNNY</sequence>
<accession>A0A3G2QX87</accession>
<dbReference type="AlphaFoldDB" id="A0A3G2QX87"/>
<geneLocation type="plastid" evidence="1"/>
<dbReference type="Gene3D" id="3.10.20.310">
    <property type="entry name" value="membrane protein fhac"/>
    <property type="match status" value="1"/>
</dbReference>
<name>A0A3G2QX87_9FLOR</name>
<protein>
    <submittedName>
        <fullName evidence="1">Uncharacterized protein</fullName>
    </submittedName>
</protein>
<organism evidence="1">
    <name type="scientific">Gelidium gabrielsonii</name>
    <dbReference type="NCBI Taxonomy" id="2483892"/>
    <lineage>
        <taxon>Eukaryota</taxon>
        <taxon>Rhodophyta</taxon>
        <taxon>Florideophyceae</taxon>
        <taxon>Rhodymeniophycidae</taxon>
        <taxon>Gelidiales</taxon>
        <taxon>Gelidiaceae</taxon>
        <taxon>Gelidium</taxon>
    </lineage>
</organism>
<dbReference type="EMBL" id="MG922860">
    <property type="protein sequence ID" value="AYO27663.1"/>
    <property type="molecule type" value="Genomic_DNA"/>
</dbReference>
<dbReference type="RefSeq" id="YP_009546315.1">
    <property type="nucleotide sequence ID" value="NC_040156.1"/>
</dbReference>
<dbReference type="GeneID" id="38572862"/>